<evidence type="ECO:0000256" key="2">
    <source>
        <dbReference type="ARBA" id="ARBA00010617"/>
    </source>
</evidence>
<dbReference type="AlphaFoldDB" id="A0A1X2D4V2"/>
<comment type="similarity">
    <text evidence="2 8">Belongs to the cytochrome P450 family.</text>
</comment>
<comment type="caution">
    <text evidence="9">The sequence shown here is derived from an EMBL/GenBank/DDBJ whole genome shotgun (WGS) entry which is preliminary data.</text>
</comment>
<reference evidence="9 10" key="1">
    <citation type="submission" date="2016-01" db="EMBL/GenBank/DDBJ databases">
        <title>The new phylogeny of the genus Mycobacterium.</title>
        <authorList>
            <person name="Tarcisio F."/>
            <person name="Conor M."/>
            <person name="Antonella G."/>
            <person name="Elisabetta G."/>
            <person name="Giulia F.S."/>
            <person name="Sara T."/>
            <person name="Anna F."/>
            <person name="Clotilde B."/>
            <person name="Roberto B."/>
            <person name="Veronica D.S."/>
            <person name="Fabio R."/>
            <person name="Monica P."/>
            <person name="Olivier J."/>
            <person name="Enrico T."/>
            <person name="Nicola S."/>
        </authorList>
    </citation>
    <scope>NUCLEOTIDE SEQUENCE [LARGE SCALE GENOMIC DNA]</scope>
    <source>
        <strain evidence="9 10">DSM 45176</strain>
    </source>
</reference>
<keyword evidence="5 8" id="KW-0560">Oxidoreductase</keyword>
<keyword evidence="10" id="KW-1185">Reference proteome</keyword>
<evidence type="ECO:0000256" key="3">
    <source>
        <dbReference type="ARBA" id="ARBA00022617"/>
    </source>
</evidence>
<dbReference type="PROSITE" id="PS00086">
    <property type="entry name" value="CYTOCHROME_P450"/>
    <property type="match status" value="1"/>
</dbReference>
<dbReference type="GO" id="GO:0006707">
    <property type="term" value="P:cholesterol catabolic process"/>
    <property type="evidence" value="ECO:0007669"/>
    <property type="project" value="TreeGrafter"/>
</dbReference>
<comment type="cofactor">
    <cofactor evidence="1">
        <name>heme</name>
        <dbReference type="ChEBI" id="CHEBI:30413"/>
    </cofactor>
</comment>
<sequence length="431" mass="48452">MNCCPVRVLAGALDAIDFFGDESLLPNPYPYFDRLRAQNPVVNLPHHDVVAVTGHEEAAVVYKDSGTFSSIVAVGGPFPPLPFEPRGDDIDEQIERYRDQMPMSQYLTTMDPPEHSRMRFLLSRLLTPKRIQANEELLRRLADEQIDSFIDAGKCEFVSGYAKPFSSGVIAELLGIPVEDRETFEAPRPHVPAGALDHASIRHDSLEWLDDKFGHYLLDRRREPRADVLTRLANARYPDGDVPEIADVARSATLVFTAARGVTAILLTWALRVLAERPDLVQQLRDDRSRLPNFIEELLRMESPVKSDFRLVRKTTTLGGVALPAGTTVMVCPGAVNRDPRKFEDPHEFRLNRPNVRDHVAFGRGAHFCPGAHLARAQGRVSIERILDRTTGIRLSAAKHGPARARRFHYEPTYTLRALSELHLEFNPAPR</sequence>
<dbReference type="EMBL" id="LQPQ01000044">
    <property type="protein sequence ID" value="ORW83100.1"/>
    <property type="molecule type" value="Genomic_DNA"/>
</dbReference>
<dbReference type="GO" id="GO:0005506">
    <property type="term" value="F:iron ion binding"/>
    <property type="evidence" value="ECO:0007669"/>
    <property type="project" value="InterPro"/>
</dbReference>
<dbReference type="PANTHER" id="PTHR46696:SF4">
    <property type="entry name" value="BIOTIN BIOSYNTHESIS CYTOCHROME P450"/>
    <property type="match status" value="1"/>
</dbReference>
<keyword evidence="4 8" id="KW-0479">Metal-binding</keyword>
<dbReference type="InterPro" id="IPR001128">
    <property type="entry name" value="Cyt_P450"/>
</dbReference>
<dbReference type="RefSeq" id="WP_085249848.1">
    <property type="nucleotide sequence ID" value="NZ_CAJMWJ010000001.1"/>
</dbReference>
<evidence type="ECO:0000313" key="9">
    <source>
        <dbReference type="EMBL" id="ORW83100.1"/>
    </source>
</evidence>
<evidence type="ECO:0000313" key="10">
    <source>
        <dbReference type="Proteomes" id="UP000193087"/>
    </source>
</evidence>
<dbReference type="PRINTS" id="PR00359">
    <property type="entry name" value="BP450"/>
</dbReference>
<dbReference type="InterPro" id="IPR036396">
    <property type="entry name" value="Cyt_P450_sf"/>
</dbReference>
<keyword evidence="6 8" id="KW-0408">Iron</keyword>
<proteinExistence type="inferred from homology"/>
<name>A0A1X2D4V2_9MYCO</name>
<dbReference type="InterPro" id="IPR002397">
    <property type="entry name" value="Cyt_P450_B"/>
</dbReference>
<dbReference type="Gene3D" id="1.10.630.10">
    <property type="entry name" value="Cytochrome P450"/>
    <property type="match status" value="1"/>
</dbReference>
<dbReference type="PANTHER" id="PTHR46696">
    <property type="entry name" value="P450, PUTATIVE (EUROFUNG)-RELATED"/>
    <property type="match status" value="1"/>
</dbReference>
<dbReference type="STRING" id="486698.AWC22_15195"/>
<evidence type="ECO:0000256" key="7">
    <source>
        <dbReference type="ARBA" id="ARBA00023033"/>
    </source>
</evidence>
<dbReference type="InterPro" id="IPR017972">
    <property type="entry name" value="Cyt_P450_CS"/>
</dbReference>
<evidence type="ECO:0000256" key="5">
    <source>
        <dbReference type="ARBA" id="ARBA00023002"/>
    </source>
</evidence>
<dbReference type="OrthoDB" id="54272at2"/>
<accession>A0A1X2D4V2</accession>
<gene>
    <name evidence="9" type="ORF">AWC22_15195</name>
</gene>
<dbReference type="GeneID" id="93493201"/>
<organism evidence="9 10">
    <name type="scientific">Mycobacterium riyadhense</name>
    <dbReference type="NCBI Taxonomy" id="486698"/>
    <lineage>
        <taxon>Bacteria</taxon>
        <taxon>Bacillati</taxon>
        <taxon>Actinomycetota</taxon>
        <taxon>Actinomycetes</taxon>
        <taxon>Mycobacteriales</taxon>
        <taxon>Mycobacteriaceae</taxon>
        <taxon>Mycobacterium</taxon>
    </lineage>
</organism>
<dbReference type="GO" id="GO:0008395">
    <property type="term" value="F:steroid hydroxylase activity"/>
    <property type="evidence" value="ECO:0007669"/>
    <property type="project" value="TreeGrafter"/>
</dbReference>
<evidence type="ECO:0000256" key="4">
    <source>
        <dbReference type="ARBA" id="ARBA00022723"/>
    </source>
</evidence>
<dbReference type="Pfam" id="PF00067">
    <property type="entry name" value="p450"/>
    <property type="match status" value="1"/>
</dbReference>
<dbReference type="GO" id="GO:0036199">
    <property type="term" value="F:cholest-4-en-3-one 26-monooxygenase activity"/>
    <property type="evidence" value="ECO:0007669"/>
    <property type="project" value="TreeGrafter"/>
</dbReference>
<evidence type="ECO:0000256" key="6">
    <source>
        <dbReference type="ARBA" id="ARBA00023004"/>
    </source>
</evidence>
<evidence type="ECO:0000256" key="1">
    <source>
        <dbReference type="ARBA" id="ARBA00001971"/>
    </source>
</evidence>
<keyword evidence="7 8" id="KW-0503">Monooxygenase</keyword>
<keyword evidence="3 8" id="KW-0349">Heme</keyword>
<dbReference type="GO" id="GO:0020037">
    <property type="term" value="F:heme binding"/>
    <property type="evidence" value="ECO:0007669"/>
    <property type="project" value="InterPro"/>
</dbReference>
<dbReference type="Proteomes" id="UP000193087">
    <property type="component" value="Unassembled WGS sequence"/>
</dbReference>
<protein>
    <submittedName>
        <fullName evidence="9">Cytochrome</fullName>
    </submittedName>
</protein>
<dbReference type="SUPFAM" id="SSF48264">
    <property type="entry name" value="Cytochrome P450"/>
    <property type="match status" value="1"/>
</dbReference>
<evidence type="ECO:0000256" key="8">
    <source>
        <dbReference type="RuleBase" id="RU000461"/>
    </source>
</evidence>